<organism evidence="1 2">
    <name type="scientific">Chryseobacterium takakiae</name>
    <dbReference type="NCBI Taxonomy" id="1302685"/>
    <lineage>
        <taxon>Bacteria</taxon>
        <taxon>Pseudomonadati</taxon>
        <taxon>Bacteroidota</taxon>
        <taxon>Flavobacteriia</taxon>
        <taxon>Flavobacteriales</taxon>
        <taxon>Weeksellaceae</taxon>
        <taxon>Chryseobacterium group</taxon>
        <taxon>Chryseobacterium</taxon>
    </lineage>
</organism>
<dbReference type="EMBL" id="FQVO01000003">
    <property type="protein sequence ID" value="SHE67242.1"/>
    <property type="molecule type" value="Genomic_DNA"/>
</dbReference>
<proteinExistence type="predicted"/>
<dbReference type="AlphaFoldDB" id="A0A1M4VEA7"/>
<evidence type="ECO:0000313" key="2">
    <source>
        <dbReference type="Proteomes" id="UP000184236"/>
    </source>
</evidence>
<gene>
    <name evidence="1" type="ORF">SAMN05444408_10368</name>
</gene>
<dbReference type="OrthoDB" id="1431065at2"/>
<reference evidence="2" key="1">
    <citation type="submission" date="2016-11" db="EMBL/GenBank/DDBJ databases">
        <authorList>
            <person name="Varghese N."/>
            <person name="Submissions S."/>
        </authorList>
    </citation>
    <scope>NUCLEOTIDE SEQUENCE [LARGE SCALE GENOMIC DNA]</scope>
    <source>
        <strain evidence="2">DSM 26898</strain>
    </source>
</reference>
<protein>
    <submittedName>
        <fullName evidence="1">Uncharacterized protein</fullName>
    </submittedName>
</protein>
<name>A0A1M4VEA7_9FLAO</name>
<sequence>MRKSQYILVSQLKEQLQKFPGIVSSLEKKDHHFVEKIMLWLKASEDILSTYNISEVSEIAGFRSKILAAKIIEGRGANIKKNQTKAAADALYDIQNTILTVLTPFERMTAAKL</sequence>
<keyword evidence="2" id="KW-1185">Reference proteome</keyword>
<accession>A0A1M4VEA7</accession>
<dbReference type="RefSeq" id="WP_072883772.1">
    <property type="nucleotide sequence ID" value="NZ_FQVO01000003.1"/>
</dbReference>
<dbReference type="Proteomes" id="UP000184236">
    <property type="component" value="Unassembled WGS sequence"/>
</dbReference>
<evidence type="ECO:0000313" key="1">
    <source>
        <dbReference type="EMBL" id="SHE67242.1"/>
    </source>
</evidence>
<dbReference type="STRING" id="1302685.SAMN05444408_10368"/>